<evidence type="ECO:0000256" key="9">
    <source>
        <dbReference type="ARBA" id="ARBA00023136"/>
    </source>
</evidence>
<comment type="similarity">
    <text evidence="2">Belongs to the histidine acid phosphatase family. MINPP1 subfamily.</text>
</comment>
<dbReference type="EC" id="3.1.3.62" evidence="4"/>
<organism evidence="19 20">
    <name type="scientific">Macrosiphum euphorbiae</name>
    <name type="common">potato aphid</name>
    <dbReference type="NCBI Taxonomy" id="13131"/>
    <lineage>
        <taxon>Eukaryota</taxon>
        <taxon>Metazoa</taxon>
        <taxon>Ecdysozoa</taxon>
        <taxon>Arthropoda</taxon>
        <taxon>Hexapoda</taxon>
        <taxon>Insecta</taxon>
        <taxon>Pterygota</taxon>
        <taxon>Neoptera</taxon>
        <taxon>Paraneoptera</taxon>
        <taxon>Hemiptera</taxon>
        <taxon>Sternorrhyncha</taxon>
        <taxon>Aphidomorpha</taxon>
        <taxon>Aphidoidea</taxon>
        <taxon>Aphididae</taxon>
        <taxon>Macrosiphini</taxon>
        <taxon>Macrosiphum</taxon>
    </lineage>
</organism>
<evidence type="ECO:0000256" key="11">
    <source>
        <dbReference type="ARBA" id="ARBA00031642"/>
    </source>
</evidence>
<evidence type="ECO:0000256" key="16">
    <source>
        <dbReference type="PIRSR" id="PIRSR000894-2"/>
    </source>
</evidence>
<evidence type="ECO:0000256" key="8">
    <source>
        <dbReference type="ARBA" id="ARBA00022801"/>
    </source>
</evidence>
<dbReference type="PANTHER" id="PTHR20963:SF8">
    <property type="entry name" value="MULTIPLE INOSITOL POLYPHOSPHATE PHOSPHATASE 1"/>
    <property type="match status" value="1"/>
</dbReference>
<sequence>MLVTGSVFTVTLLFSAMAASTAELTDWQQASSSLWQRTDYGRMCYRTVQNPYMYFGTKTTYGAVAGNDLQTPPDCRPMQVWLVSRHGTRYPSRKKIEELKKLNELKTMITDESTMCPEDIVAIKNWNINLTKDDHYMLQRQGVEELKSLAVRLKRQFPQIFNNPYTEDNFKFLTSHKQRAKDSATVFYQSVFNRNPENELPIVKTSDDRFYLYKCKQVEDDDDDTKGQGEVKKFEDGPLVRSVVSRVSMAMGLKTNLSYENVSLMLESCKYEKAWYIQSRPAWCAVFTQYDFEILEYVDDLKYYYDNGYGNPIGESMGCPIVKDLIDNFKNISRGKQGPLGIFYFGHSPNVLSVVARLGIGKDNTPLLGTNFEQMKNRKWRTSFIDPFASNVIAVFYKCRDGNKAMILLNEHGIPMGKDECRTCPWELIEAQFNAITSNNQTCNLNMCKNCAALSSINLVIVIFAYVIHLLYI</sequence>
<evidence type="ECO:0000256" key="12">
    <source>
        <dbReference type="ARBA" id="ARBA00043668"/>
    </source>
</evidence>
<accession>A0AAV0X8G9</accession>
<evidence type="ECO:0000256" key="14">
    <source>
        <dbReference type="ARBA" id="ARBA00043691"/>
    </source>
</evidence>
<feature type="transmembrane region" description="Helical" evidence="17">
    <location>
        <begin position="452"/>
        <end position="472"/>
    </location>
</feature>
<evidence type="ECO:0000256" key="4">
    <source>
        <dbReference type="ARBA" id="ARBA00013040"/>
    </source>
</evidence>
<keyword evidence="6" id="KW-1003">Cell membrane</keyword>
<keyword evidence="7 18" id="KW-0732">Signal</keyword>
<evidence type="ECO:0000256" key="5">
    <source>
        <dbReference type="ARBA" id="ARBA00018097"/>
    </source>
</evidence>
<name>A0AAV0X8G9_9HEMI</name>
<feature type="disulfide bond" evidence="16">
    <location>
        <begin position="75"/>
        <end position="399"/>
    </location>
</feature>
<keyword evidence="17" id="KW-1133">Transmembrane helix</keyword>
<dbReference type="InterPro" id="IPR029033">
    <property type="entry name" value="His_PPase_superfam"/>
</dbReference>
<feature type="signal peptide" evidence="18">
    <location>
        <begin position="1"/>
        <end position="22"/>
    </location>
</feature>
<comment type="catalytic activity">
    <reaction evidence="12">
        <text>1D-myo-inositol 1,2,5,6-tetrakisphosphate + H2O = 1D-myo-inositol 1,2,6-trisphosphate + phosphate</text>
        <dbReference type="Rhea" id="RHEA:77119"/>
        <dbReference type="ChEBI" id="CHEBI:15377"/>
        <dbReference type="ChEBI" id="CHEBI:43474"/>
        <dbReference type="ChEBI" id="CHEBI:195535"/>
        <dbReference type="ChEBI" id="CHEBI:195537"/>
        <dbReference type="EC" id="3.1.3.62"/>
    </reaction>
    <physiologicalReaction direction="left-to-right" evidence="12">
        <dbReference type="Rhea" id="RHEA:77120"/>
    </physiologicalReaction>
</comment>
<keyword evidence="20" id="KW-1185">Reference proteome</keyword>
<evidence type="ECO:0000256" key="13">
    <source>
        <dbReference type="ARBA" id="ARBA00043671"/>
    </source>
</evidence>
<evidence type="ECO:0000256" key="15">
    <source>
        <dbReference type="ARBA" id="ARBA00043832"/>
    </source>
</evidence>
<comment type="catalytic activity">
    <reaction evidence="15">
        <text>(2R)-2,3-bisphosphoglycerate + H2O = (2R)-2-phosphoglycerate + phosphate</text>
        <dbReference type="Rhea" id="RHEA:27381"/>
        <dbReference type="ChEBI" id="CHEBI:15377"/>
        <dbReference type="ChEBI" id="CHEBI:43474"/>
        <dbReference type="ChEBI" id="CHEBI:58248"/>
        <dbReference type="ChEBI" id="CHEBI:58289"/>
        <dbReference type="EC" id="3.1.3.80"/>
    </reaction>
    <physiologicalReaction direction="left-to-right" evidence="15">
        <dbReference type="Rhea" id="RHEA:27382"/>
    </physiologicalReaction>
</comment>
<comment type="catalytic activity">
    <reaction evidence="14">
        <text>1D-myo-inositol hexakisphosphate + H2O = 1D-myo-inositol 1,2,4,5,6-pentakisphosphate + phosphate</text>
        <dbReference type="Rhea" id="RHEA:16989"/>
        <dbReference type="ChEBI" id="CHEBI:15377"/>
        <dbReference type="ChEBI" id="CHEBI:43474"/>
        <dbReference type="ChEBI" id="CHEBI:57798"/>
        <dbReference type="ChEBI" id="CHEBI:58130"/>
        <dbReference type="EC" id="3.1.3.62"/>
    </reaction>
    <physiologicalReaction direction="left-to-right" evidence="14">
        <dbReference type="Rhea" id="RHEA:16990"/>
    </physiologicalReaction>
</comment>
<evidence type="ECO:0000256" key="10">
    <source>
        <dbReference type="ARBA" id="ARBA00023180"/>
    </source>
</evidence>
<dbReference type="EC" id="3.1.3.80" evidence="3"/>
<keyword evidence="16" id="KW-1015">Disulfide bond</keyword>
<reference evidence="19 20" key="1">
    <citation type="submission" date="2023-01" db="EMBL/GenBank/DDBJ databases">
        <authorList>
            <person name="Whitehead M."/>
        </authorList>
    </citation>
    <scope>NUCLEOTIDE SEQUENCE [LARGE SCALE GENOMIC DNA]</scope>
</reference>
<dbReference type="InterPro" id="IPR000560">
    <property type="entry name" value="His_Pase_clade-2"/>
</dbReference>
<dbReference type="PANTHER" id="PTHR20963">
    <property type="entry name" value="MULTIPLE INOSITOL POLYPHOSPHATE PHOSPHATASE-RELATED"/>
    <property type="match status" value="1"/>
</dbReference>
<keyword evidence="10" id="KW-0325">Glycoprotein</keyword>
<comment type="catalytic activity">
    <reaction evidence="13">
        <text>1D-myo-inositol 1,2,4,5,6-pentakisphosphate + H2O = 1D-myo-inositol 1,2,5,6-tetrakisphosphate + phosphate</text>
        <dbReference type="Rhea" id="RHEA:77115"/>
        <dbReference type="ChEBI" id="CHEBI:15377"/>
        <dbReference type="ChEBI" id="CHEBI:43474"/>
        <dbReference type="ChEBI" id="CHEBI:57798"/>
        <dbReference type="ChEBI" id="CHEBI:195535"/>
        <dbReference type="EC" id="3.1.3.62"/>
    </reaction>
    <physiologicalReaction direction="left-to-right" evidence="13">
        <dbReference type="Rhea" id="RHEA:77116"/>
    </physiologicalReaction>
</comment>
<dbReference type="Proteomes" id="UP001160148">
    <property type="component" value="Unassembled WGS sequence"/>
</dbReference>
<dbReference type="InterPro" id="IPR016274">
    <property type="entry name" value="Histidine_acid_Pase_euk"/>
</dbReference>
<dbReference type="Pfam" id="PF00328">
    <property type="entry name" value="His_Phos_2"/>
    <property type="match status" value="1"/>
</dbReference>
<dbReference type="AlphaFoldDB" id="A0AAV0X8G9"/>
<evidence type="ECO:0000256" key="7">
    <source>
        <dbReference type="ARBA" id="ARBA00022729"/>
    </source>
</evidence>
<dbReference type="SUPFAM" id="SSF53254">
    <property type="entry name" value="Phosphoglycerate mutase-like"/>
    <property type="match status" value="1"/>
</dbReference>
<proteinExistence type="inferred from homology"/>
<dbReference type="CDD" id="cd07061">
    <property type="entry name" value="HP_HAP_like"/>
    <property type="match status" value="1"/>
</dbReference>
<evidence type="ECO:0000256" key="17">
    <source>
        <dbReference type="SAM" id="Phobius"/>
    </source>
</evidence>
<evidence type="ECO:0000256" key="3">
    <source>
        <dbReference type="ARBA" id="ARBA00012976"/>
    </source>
</evidence>
<evidence type="ECO:0000256" key="6">
    <source>
        <dbReference type="ARBA" id="ARBA00022475"/>
    </source>
</evidence>
<comment type="subcellular location">
    <subcellularLocation>
        <location evidence="1">Cell membrane</location>
    </subcellularLocation>
</comment>
<dbReference type="GO" id="GO:0034417">
    <property type="term" value="F:bisphosphoglycerate 3-phosphatase activity"/>
    <property type="evidence" value="ECO:0007669"/>
    <property type="project" value="UniProtKB-EC"/>
</dbReference>
<protein>
    <recommendedName>
        <fullName evidence="5">Multiple inositol polyphosphate phosphatase 1</fullName>
        <ecNumber evidence="4">3.1.3.62</ecNumber>
        <ecNumber evidence="3">3.1.3.80</ecNumber>
    </recommendedName>
    <alternativeName>
        <fullName evidence="11">2,3-bisphosphoglycerate 3-phosphatase</fullName>
    </alternativeName>
</protein>
<dbReference type="EMBL" id="CARXXK010000003">
    <property type="protein sequence ID" value="CAI6363996.1"/>
    <property type="molecule type" value="Genomic_DNA"/>
</dbReference>
<feature type="disulfide bond" evidence="16">
    <location>
        <begin position="269"/>
        <end position="284"/>
    </location>
</feature>
<evidence type="ECO:0000313" key="20">
    <source>
        <dbReference type="Proteomes" id="UP001160148"/>
    </source>
</evidence>
<dbReference type="GO" id="GO:0052745">
    <property type="term" value="F:inositol phosphate phosphatase activity"/>
    <property type="evidence" value="ECO:0007669"/>
    <property type="project" value="TreeGrafter"/>
</dbReference>
<feature type="chain" id="PRO_5043751516" description="Multiple inositol polyphosphate phosphatase 1" evidence="18">
    <location>
        <begin position="23"/>
        <end position="473"/>
    </location>
</feature>
<keyword evidence="8" id="KW-0378">Hydrolase</keyword>
<keyword evidence="17" id="KW-0812">Transmembrane</keyword>
<dbReference type="PIRSF" id="PIRSF000894">
    <property type="entry name" value="Acid_phosphatase"/>
    <property type="match status" value="1"/>
</dbReference>
<keyword evidence="9 17" id="KW-0472">Membrane</keyword>
<dbReference type="Gene3D" id="3.40.50.1240">
    <property type="entry name" value="Phosphoglycerate mutase-like"/>
    <property type="match status" value="1"/>
</dbReference>
<evidence type="ECO:0000256" key="18">
    <source>
        <dbReference type="SAM" id="SignalP"/>
    </source>
</evidence>
<gene>
    <name evidence="19" type="ORF">MEUPH1_LOCUS18876</name>
</gene>
<evidence type="ECO:0000256" key="2">
    <source>
        <dbReference type="ARBA" id="ARBA00008422"/>
    </source>
</evidence>
<dbReference type="GO" id="GO:0003993">
    <property type="term" value="F:acid phosphatase activity"/>
    <property type="evidence" value="ECO:0007669"/>
    <property type="project" value="TreeGrafter"/>
</dbReference>
<evidence type="ECO:0000256" key="1">
    <source>
        <dbReference type="ARBA" id="ARBA00004236"/>
    </source>
</evidence>
<evidence type="ECO:0000313" key="19">
    <source>
        <dbReference type="EMBL" id="CAI6363996.1"/>
    </source>
</evidence>
<dbReference type="GO" id="GO:0005886">
    <property type="term" value="C:plasma membrane"/>
    <property type="evidence" value="ECO:0007669"/>
    <property type="project" value="UniProtKB-SubCell"/>
</dbReference>
<comment type="caution">
    <text evidence="19">The sequence shown here is derived from an EMBL/GenBank/DDBJ whole genome shotgun (WGS) entry which is preliminary data.</text>
</comment>